<evidence type="ECO:0000313" key="2">
    <source>
        <dbReference type="Proteomes" id="UP000792457"/>
    </source>
</evidence>
<proteinExistence type="predicted"/>
<dbReference type="EMBL" id="KZ308431">
    <property type="protein sequence ID" value="KAG8229474.1"/>
    <property type="molecule type" value="Genomic_DNA"/>
</dbReference>
<gene>
    <name evidence="1" type="ORF">J437_LFUL010355</name>
</gene>
<dbReference type="AlphaFoldDB" id="A0A8K0P3B5"/>
<accession>A0A8K0P3B5</accession>
<dbReference type="Proteomes" id="UP000792457">
    <property type="component" value="Unassembled WGS sequence"/>
</dbReference>
<dbReference type="OrthoDB" id="409048at2759"/>
<sequence>MENIRNVVKNGSFWYDHVKRVRKNDPPQGGTRDENNRRETIRLFKKDGEKYLGVTLDCTLSYKEHLKKTAAKIKTRNYIVKKLIGSTRVPVF</sequence>
<keyword evidence="2" id="KW-1185">Reference proteome</keyword>
<reference evidence="1" key="2">
    <citation type="submission" date="2017-10" db="EMBL/GenBank/DDBJ databases">
        <title>Ladona fulva Genome sequencing and assembly.</title>
        <authorList>
            <person name="Murali S."/>
            <person name="Richards S."/>
            <person name="Bandaranaike D."/>
            <person name="Bellair M."/>
            <person name="Blankenburg K."/>
            <person name="Chao H."/>
            <person name="Dinh H."/>
            <person name="Doddapaneni H."/>
            <person name="Dugan-Rocha S."/>
            <person name="Elkadiri S."/>
            <person name="Gnanaolivu R."/>
            <person name="Hernandez B."/>
            <person name="Skinner E."/>
            <person name="Javaid M."/>
            <person name="Lee S."/>
            <person name="Li M."/>
            <person name="Ming W."/>
            <person name="Munidasa M."/>
            <person name="Muniz J."/>
            <person name="Nguyen L."/>
            <person name="Hughes D."/>
            <person name="Osuji N."/>
            <person name="Pu L.-L."/>
            <person name="Puazo M."/>
            <person name="Qu C."/>
            <person name="Quiroz J."/>
            <person name="Raj R."/>
            <person name="Weissenberger G."/>
            <person name="Xin Y."/>
            <person name="Zou X."/>
            <person name="Han Y."/>
            <person name="Worley K."/>
            <person name="Muzny D."/>
            <person name="Gibbs R."/>
        </authorList>
    </citation>
    <scope>NUCLEOTIDE SEQUENCE</scope>
    <source>
        <strain evidence="1">Sampled in the wild</strain>
    </source>
</reference>
<organism evidence="1 2">
    <name type="scientific">Ladona fulva</name>
    <name type="common">Scarce chaser dragonfly</name>
    <name type="synonym">Libellula fulva</name>
    <dbReference type="NCBI Taxonomy" id="123851"/>
    <lineage>
        <taxon>Eukaryota</taxon>
        <taxon>Metazoa</taxon>
        <taxon>Ecdysozoa</taxon>
        <taxon>Arthropoda</taxon>
        <taxon>Hexapoda</taxon>
        <taxon>Insecta</taxon>
        <taxon>Pterygota</taxon>
        <taxon>Palaeoptera</taxon>
        <taxon>Odonata</taxon>
        <taxon>Epiprocta</taxon>
        <taxon>Anisoptera</taxon>
        <taxon>Libelluloidea</taxon>
        <taxon>Libellulidae</taxon>
        <taxon>Ladona</taxon>
    </lineage>
</organism>
<reference evidence="1" key="1">
    <citation type="submission" date="2013-04" db="EMBL/GenBank/DDBJ databases">
        <authorList>
            <person name="Qu J."/>
            <person name="Murali S.C."/>
            <person name="Bandaranaike D."/>
            <person name="Bellair M."/>
            <person name="Blankenburg K."/>
            <person name="Chao H."/>
            <person name="Dinh H."/>
            <person name="Doddapaneni H."/>
            <person name="Downs B."/>
            <person name="Dugan-Rocha S."/>
            <person name="Elkadiri S."/>
            <person name="Gnanaolivu R.D."/>
            <person name="Hernandez B."/>
            <person name="Javaid M."/>
            <person name="Jayaseelan J.C."/>
            <person name="Lee S."/>
            <person name="Li M."/>
            <person name="Ming W."/>
            <person name="Munidasa M."/>
            <person name="Muniz J."/>
            <person name="Nguyen L."/>
            <person name="Ongeri F."/>
            <person name="Osuji N."/>
            <person name="Pu L.-L."/>
            <person name="Puazo M."/>
            <person name="Qu C."/>
            <person name="Quiroz J."/>
            <person name="Raj R."/>
            <person name="Weissenberger G."/>
            <person name="Xin Y."/>
            <person name="Zou X."/>
            <person name="Han Y."/>
            <person name="Richards S."/>
            <person name="Worley K."/>
            <person name="Muzny D."/>
            <person name="Gibbs R."/>
        </authorList>
    </citation>
    <scope>NUCLEOTIDE SEQUENCE</scope>
    <source>
        <strain evidence="1">Sampled in the wild</strain>
    </source>
</reference>
<comment type="caution">
    <text evidence="1">The sequence shown here is derived from an EMBL/GenBank/DDBJ whole genome shotgun (WGS) entry which is preliminary data.</text>
</comment>
<name>A0A8K0P3B5_LADFU</name>
<evidence type="ECO:0000313" key="1">
    <source>
        <dbReference type="EMBL" id="KAG8229474.1"/>
    </source>
</evidence>
<protein>
    <submittedName>
        <fullName evidence="1">Uncharacterized protein</fullName>
    </submittedName>
</protein>